<gene>
    <name evidence="2" type="ORF">F511_36262</name>
</gene>
<dbReference type="Proteomes" id="UP000250235">
    <property type="component" value="Unassembled WGS sequence"/>
</dbReference>
<feature type="region of interest" description="Disordered" evidence="1">
    <location>
        <begin position="56"/>
        <end position="75"/>
    </location>
</feature>
<organism evidence="2 3">
    <name type="scientific">Dorcoceras hygrometricum</name>
    <dbReference type="NCBI Taxonomy" id="472368"/>
    <lineage>
        <taxon>Eukaryota</taxon>
        <taxon>Viridiplantae</taxon>
        <taxon>Streptophyta</taxon>
        <taxon>Embryophyta</taxon>
        <taxon>Tracheophyta</taxon>
        <taxon>Spermatophyta</taxon>
        <taxon>Magnoliopsida</taxon>
        <taxon>eudicotyledons</taxon>
        <taxon>Gunneridae</taxon>
        <taxon>Pentapetalae</taxon>
        <taxon>asterids</taxon>
        <taxon>lamiids</taxon>
        <taxon>Lamiales</taxon>
        <taxon>Gesneriaceae</taxon>
        <taxon>Didymocarpoideae</taxon>
        <taxon>Trichosporeae</taxon>
        <taxon>Loxocarpinae</taxon>
        <taxon>Dorcoceras</taxon>
    </lineage>
</organism>
<protein>
    <submittedName>
        <fullName evidence="2">Cytochrome b5 reductase 4-like</fullName>
    </submittedName>
</protein>
<dbReference type="EMBL" id="KQ999482">
    <property type="protein sequence ID" value="KZV41380.1"/>
    <property type="molecule type" value="Genomic_DNA"/>
</dbReference>
<accession>A0A2Z7C9P0</accession>
<feature type="compositionally biased region" description="Polar residues" evidence="1">
    <location>
        <begin position="25"/>
        <end position="35"/>
    </location>
</feature>
<sequence>MPPPRPAGNPHDRSPCSGHHCRSPSAKTTPRSSRSYSDRPWLKPWANHGELVAASGRSSNAALSRPPAGLRVRSPCYGHHDRIPSGWTTRRSRRSYPDQPYLKPWAIHGERTAASGCPSPAARCATHDFYCKIWFTRTLNHYPPMILTTMSPLGTSRTEQSPMEITMT</sequence>
<keyword evidence="3" id="KW-1185">Reference proteome</keyword>
<name>A0A2Z7C9P0_9LAMI</name>
<reference evidence="2 3" key="1">
    <citation type="journal article" date="2015" name="Proc. Natl. Acad. Sci. U.S.A.">
        <title>The resurrection genome of Boea hygrometrica: A blueprint for survival of dehydration.</title>
        <authorList>
            <person name="Xiao L."/>
            <person name="Yang G."/>
            <person name="Zhang L."/>
            <person name="Yang X."/>
            <person name="Zhao S."/>
            <person name="Ji Z."/>
            <person name="Zhou Q."/>
            <person name="Hu M."/>
            <person name="Wang Y."/>
            <person name="Chen M."/>
            <person name="Xu Y."/>
            <person name="Jin H."/>
            <person name="Xiao X."/>
            <person name="Hu G."/>
            <person name="Bao F."/>
            <person name="Hu Y."/>
            <person name="Wan P."/>
            <person name="Li L."/>
            <person name="Deng X."/>
            <person name="Kuang T."/>
            <person name="Xiang C."/>
            <person name="Zhu J.K."/>
            <person name="Oliver M.J."/>
            <person name="He Y."/>
        </authorList>
    </citation>
    <scope>NUCLEOTIDE SEQUENCE [LARGE SCALE GENOMIC DNA]</scope>
    <source>
        <strain evidence="3">cv. XS01</strain>
    </source>
</reference>
<proteinExistence type="predicted"/>
<feature type="region of interest" description="Disordered" evidence="1">
    <location>
        <begin position="1"/>
        <end position="42"/>
    </location>
</feature>
<dbReference type="AlphaFoldDB" id="A0A2Z7C9P0"/>
<evidence type="ECO:0000313" key="2">
    <source>
        <dbReference type="EMBL" id="KZV41380.1"/>
    </source>
</evidence>
<evidence type="ECO:0000313" key="3">
    <source>
        <dbReference type="Proteomes" id="UP000250235"/>
    </source>
</evidence>
<evidence type="ECO:0000256" key="1">
    <source>
        <dbReference type="SAM" id="MobiDB-lite"/>
    </source>
</evidence>